<protein>
    <submittedName>
        <fullName evidence="2">Uncharacterized protein</fullName>
    </submittedName>
</protein>
<organism evidence="1 2">
    <name type="scientific">Globodera rostochiensis</name>
    <name type="common">Golden nematode worm</name>
    <name type="synonym">Heterodera rostochiensis</name>
    <dbReference type="NCBI Taxonomy" id="31243"/>
    <lineage>
        <taxon>Eukaryota</taxon>
        <taxon>Metazoa</taxon>
        <taxon>Ecdysozoa</taxon>
        <taxon>Nematoda</taxon>
        <taxon>Chromadorea</taxon>
        <taxon>Rhabditida</taxon>
        <taxon>Tylenchina</taxon>
        <taxon>Tylenchomorpha</taxon>
        <taxon>Tylenchoidea</taxon>
        <taxon>Heteroderidae</taxon>
        <taxon>Heteroderinae</taxon>
        <taxon>Globodera</taxon>
    </lineage>
</organism>
<evidence type="ECO:0000313" key="2">
    <source>
        <dbReference type="WBParaSite" id="Gr19_v10_g3863.t1"/>
    </source>
</evidence>
<dbReference type="AlphaFoldDB" id="A0A914HR28"/>
<sequence>MSNHKKLINFASEILNCGPKEVGAPLQFATNQRRVERAINNTLNRGATLRYELDDKQFEQLNGNKLVVVEDRPF</sequence>
<proteinExistence type="predicted"/>
<name>A0A914HR28_GLORO</name>
<reference evidence="2" key="1">
    <citation type="submission" date="2022-11" db="UniProtKB">
        <authorList>
            <consortium name="WormBaseParasite"/>
        </authorList>
    </citation>
    <scope>IDENTIFICATION</scope>
</reference>
<dbReference type="Proteomes" id="UP000887572">
    <property type="component" value="Unplaced"/>
</dbReference>
<dbReference type="WBParaSite" id="Gr19_v10_g3863.t1">
    <property type="protein sequence ID" value="Gr19_v10_g3863.t1"/>
    <property type="gene ID" value="Gr19_v10_g3863"/>
</dbReference>
<keyword evidence="1" id="KW-1185">Reference proteome</keyword>
<accession>A0A914HR28</accession>
<evidence type="ECO:0000313" key="1">
    <source>
        <dbReference type="Proteomes" id="UP000887572"/>
    </source>
</evidence>